<feature type="transmembrane region" description="Helical" evidence="1">
    <location>
        <begin position="12"/>
        <end position="32"/>
    </location>
</feature>
<gene>
    <name evidence="2" type="ORF">WKW80_22795</name>
</gene>
<sequence>MTAQERPINPALLALAGALSLAAAMGIGRFAFTPLLPLMLDENLLDVERGGWLAAANYAGYLARALTAARMPLRAGALAVLALLATAALTAAMAWPLAAVWLPLRFLAGAASAWVFVATSVWCLGALAQQGGSRTSGWVYAGAGSGIAIAGLHCLLAVAAGVRSVALWMQLGGLALLLALPAFWVIARLPPPMGAAASRTEGGGSRVGGATRGLVVCYGIMGFGYILPATFLPVLARTVVDDPRVFSLAWPIFGVTAALSTLLVARLLQGAKRLKTWATCQLLMGLGVLLPALRANRWTIAASALLVGGTFMVITLAGVQEVRARAPTRAAHLVGRITAAFALGQIAGLRGHASTPFRRSGTPMLAMRCERTARL</sequence>
<feature type="transmembrane region" description="Helical" evidence="1">
    <location>
        <begin position="104"/>
        <end position="127"/>
    </location>
</feature>
<keyword evidence="1" id="KW-1133">Transmembrane helix</keyword>
<dbReference type="Proteomes" id="UP001363010">
    <property type="component" value="Unassembled WGS sequence"/>
</dbReference>
<feature type="transmembrane region" description="Helical" evidence="1">
    <location>
        <begin position="167"/>
        <end position="187"/>
    </location>
</feature>
<feature type="transmembrane region" description="Helical" evidence="1">
    <location>
        <begin position="215"/>
        <end position="236"/>
    </location>
</feature>
<dbReference type="PANTHER" id="PTHR23537">
    <property type="match status" value="1"/>
</dbReference>
<keyword evidence="3" id="KW-1185">Reference proteome</keyword>
<feature type="transmembrane region" description="Helical" evidence="1">
    <location>
        <begin position="274"/>
        <end position="292"/>
    </location>
</feature>
<accession>A0ABU8W610</accession>
<dbReference type="InterPro" id="IPR010645">
    <property type="entry name" value="MFS_4"/>
</dbReference>
<feature type="transmembrane region" description="Helical" evidence="1">
    <location>
        <begin position="52"/>
        <end position="69"/>
    </location>
</feature>
<evidence type="ECO:0000313" key="2">
    <source>
        <dbReference type="EMBL" id="MEJ8824827.1"/>
    </source>
</evidence>
<keyword evidence="1" id="KW-0472">Membrane</keyword>
<feature type="transmembrane region" description="Helical" evidence="1">
    <location>
        <begin position="76"/>
        <end position="98"/>
    </location>
</feature>
<feature type="transmembrane region" description="Helical" evidence="1">
    <location>
        <begin position="248"/>
        <end position="267"/>
    </location>
</feature>
<feature type="transmembrane region" description="Helical" evidence="1">
    <location>
        <begin position="298"/>
        <end position="319"/>
    </location>
</feature>
<protein>
    <submittedName>
        <fullName evidence="2">YbfB/YjiJ family MFS transporter</fullName>
    </submittedName>
</protein>
<dbReference type="InterPro" id="IPR036259">
    <property type="entry name" value="MFS_trans_sf"/>
</dbReference>
<feature type="transmembrane region" description="Helical" evidence="1">
    <location>
        <begin position="139"/>
        <end position="161"/>
    </location>
</feature>
<comment type="caution">
    <text evidence="2">The sequence shown here is derived from an EMBL/GenBank/DDBJ whole genome shotgun (WGS) entry which is preliminary data.</text>
</comment>
<dbReference type="EMBL" id="JBBKZV010000017">
    <property type="protein sequence ID" value="MEJ8824827.1"/>
    <property type="molecule type" value="Genomic_DNA"/>
</dbReference>
<name>A0ABU8W610_9BURK</name>
<dbReference type="SUPFAM" id="SSF103473">
    <property type="entry name" value="MFS general substrate transporter"/>
    <property type="match status" value="1"/>
</dbReference>
<dbReference type="Pfam" id="PF06779">
    <property type="entry name" value="MFS_4"/>
    <property type="match status" value="1"/>
</dbReference>
<dbReference type="PANTHER" id="PTHR23537:SF1">
    <property type="entry name" value="SUGAR TRANSPORTER"/>
    <property type="match status" value="1"/>
</dbReference>
<evidence type="ECO:0000256" key="1">
    <source>
        <dbReference type="SAM" id="Phobius"/>
    </source>
</evidence>
<organism evidence="2 3">
    <name type="scientific">Variovorax humicola</name>
    <dbReference type="NCBI Taxonomy" id="1769758"/>
    <lineage>
        <taxon>Bacteria</taxon>
        <taxon>Pseudomonadati</taxon>
        <taxon>Pseudomonadota</taxon>
        <taxon>Betaproteobacteria</taxon>
        <taxon>Burkholderiales</taxon>
        <taxon>Comamonadaceae</taxon>
        <taxon>Variovorax</taxon>
    </lineage>
</organism>
<reference evidence="2 3" key="1">
    <citation type="submission" date="2024-03" db="EMBL/GenBank/DDBJ databases">
        <title>Novel species of the genus Variovorax.</title>
        <authorList>
            <person name="Liu Q."/>
            <person name="Xin Y.-H."/>
        </authorList>
    </citation>
    <scope>NUCLEOTIDE SEQUENCE [LARGE SCALE GENOMIC DNA]</scope>
    <source>
        <strain evidence="2 3">KACC 18501</strain>
    </source>
</reference>
<proteinExistence type="predicted"/>
<evidence type="ECO:0000313" key="3">
    <source>
        <dbReference type="Proteomes" id="UP001363010"/>
    </source>
</evidence>
<keyword evidence="1" id="KW-0812">Transmembrane</keyword>
<dbReference type="RefSeq" id="WP_340365959.1">
    <property type="nucleotide sequence ID" value="NZ_JBBKZV010000017.1"/>
</dbReference>